<dbReference type="PANTHER" id="PTHR43832:SF1">
    <property type="entry name" value="S-ADENOSYL-L-METHIONINE-DEPENDENT METHYLTRANSFERASES SUPERFAMILY PROTEIN"/>
    <property type="match status" value="1"/>
</dbReference>
<dbReference type="AlphaFoldDB" id="A0A368XW30"/>
<dbReference type="FunFam" id="3.40.50.150:FF:000554">
    <property type="entry name" value="Cation-transporting ATPase"/>
    <property type="match status" value="1"/>
</dbReference>
<keyword evidence="2" id="KW-1185">Reference proteome</keyword>
<reference evidence="1 2" key="1">
    <citation type="submission" date="2018-07" db="EMBL/GenBank/DDBJ databases">
        <title>Genomic Encyclopedia of Type Strains, Phase IV (KMG-IV): sequencing the most valuable type-strain genomes for metagenomic binning, comparative biology and taxonomic classification.</title>
        <authorList>
            <person name="Goeker M."/>
        </authorList>
    </citation>
    <scope>NUCLEOTIDE SEQUENCE [LARGE SCALE GENOMIC DNA]</scope>
    <source>
        <strain evidence="1 2">DSM 21634</strain>
    </source>
</reference>
<dbReference type="OrthoDB" id="9782855at2"/>
<evidence type="ECO:0000313" key="2">
    <source>
        <dbReference type="Proteomes" id="UP000252884"/>
    </source>
</evidence>
<comment type="caution">
    <text evidence="1">The sequence shown here is derived from an EMBL/GenBank/DDBJ whole genome shotgun (WGS) entry which is preliminary data.</text>
</comment>
<organism evidence="1 2">
    <name type="scientific">Pseudorhodoferax soli</name>
    <dbReference type="NCBI Taxonomy" id="545864"/>
    <lineage>
        <taxon>Bacteria</taxon>
        <taxon>Pseudomonadati</taxon>
        <taxon>Pseudomonadota</taxon>
        <taxon>Betaproteobacteria</taxon>
        <taxon>Burkholderiales</taxon>
        <taxon>Comamonadaceae</taxon>
    </lineage>
</organism>
<dbReference type="PANTHER" id="PTHR43832">
    <property type="match status" value="1"/>
</dbReference>
<proteinExistence type="predicted"/>
<dbReference type="CDD" id="cd02440">
    <property type="entry name" value="AdoMet_MTases"/>
    <property type="match status" value="1"/>
</dbReference>
<gene>
    <name evidence="1" type="ORF">DES41_105175</name>
</gene>
<dbReference type="Pfam" id="PF02353">
    <property type="entry name" value="CMAS"/>
    <property type="match status" value="1"/>
</dbReference>
<protein>
    <submittedName>
        <fullName evidence="1">Cyclopropane-fatty-acyl-phospholipid synthase</fullName>
    </submittedName>
</protein>
<dbReference type="SUPFAM" id="SSF53335">
    <property type="entry name" value="S-adenosyl-L-methionine-dependent methyltransferases"/>
    <property type="match status" value="1"/>
</dbReference>
<dbReference type="Gene3D" id="3.40.50.150">
    <property type="entry name" value="Vaccinia Virus protein VP39"/>
    <property type="match status" value="1"/>
</dbReference>
<dbReference type="InterPro" id="IPR029063">
    <property type="entry name" value="SAM-dependent_MTases_sf"/>
</dbReference>
<dbReference type="EMBL" id="QPJK01000005">
    <property type="protein sequence ID" value="RCW70234.1"/>
    <property type="molecule type" value="Genomic_DNA"/>
</dbReference>
<accession>A0A368XW30</accession>
<evidence type="ECO:0000313" key="1">
    <source>
        <dbReference type="EMBL" id="RCW70234.1"/>
    </source>
</evidence>
<sequence length="353" mass="40611">MTRNPDVSSAIALRWAEQGRLPDRVVRGGIRHLLRQRLAQLHSGDAEAGARITQEFLAQMRGAELAPLPDKANEQHYEVPAAFFAQVLGPHRKYSSCHWPPGVETLAEAEAAALASTCERAGLQDGQRVLELGCGWGSLSLWMAERYPNSWVTALSNSHSQRIYIEGQALSRGLHNLRVRTCDINSFDTGERFDRVVSVEMFEHLRNWPHAFAQVARWLRPGGRFFMHVFAHREAPYAFDVHDESDWMSRHFFSGGMMPSDDLALQCQDDLRLLERWRWDGRHYQRTAAAWLSNMDAAREELQPLLAATYGEDQAALWWQRWRLFFLAVEELFGHADGQQWWVSHYLFERRAA</sequence>
<dbReference type="RefSeq" id="WP_114469193.1">
    <property type="nucleotide sequence ID" value="NZ_QPJK01000005.1"/>
</dbReference>
<name>A0A368XW30_9BURK</name>
<dbReference type="Proteomes" id="UP000252884">
    <property type="component" value="Unassembled WGS sequence"/>
</dbReference>